<feature type="domain" description="TonB-dependent receptor plug" evidence="12">
    <location>
        <begin position="73"/>
        <end position="176"/>
    </location>
</feature>
<evidence type="ECO:0000256" key="4">
    <source>
        <dbReference type="ARBA" id="ARBA00022692"/>
    </source>
</evidence>
<dbReference type="InterPro" id="IPR000531">
    <property type="entry name" value="Beta-barrel_TonB"/>
</dbReference>
<protein>
    <submittedName>
        <fullName evidence="13">TonB-dependent receptor</fullName>
    </submittedName>
</protein>
<keyword evidence="13" id="KW-0675">Receptor</keyword>
<evidence type="ECO:0000256" key="8">
    <source>
        <dbReference type="PROSITE-ProRule" id="PRU01360"/>
    </source>
</evidence>
<dbReference type="Pfam" id="PF00593">
    <property type="entry name" value="TonB_dep_Rec_b-barrel"/>
    <property type="match status" value="1"/>
</dbReference>
<keyword evidence="10" id="KW-0732">Signal</keyword>
<evidence type="ECO:0000313" key="13">
    <source>
        <dbReference type="EMBL" id="MDT0574665.1"/>
    </source>
</evidence>
<evidence type="ECO:0000313" key="14">
    <source>
        <dbReference type="Proteomes" id="UP001259803"/>
    </source>
</evidence>
<comment type="similarity">
    <text evidence="8 9">Belongs to the TonB-dependent receptor family.</text>
</comment>
<dbReference type="SUPFAM" id="SSF56935">
    <property type="entry name" value="Porins"/>
    <property type="match status" value="1"/>
</dbReference>
<dbReference type="Proteomes" id="UP001259803">
    <property type="component" value="Unassembled WGS sequence"/>
</dbReference>
<keyword evidence="2 8" id="KW-0813">Transport</keyword>
<dbReference type="Pfam" id="PF07715">
    <property type="entry name" value="Plug"/>
    <property type="match status" value="1"/>
</dbReference>
<dbReference type="EMBL" id="JAVRHS010000001">
    <property type="protein sequence ID" value="MDT0574665.1"/>
    <property type="molecule type" value="Genomic_DNA"/>
</dbReference>
<dbReference type="InterPro" id="IPR012910">
    <property type="entry name" value="Plug_dom"/>
</dbReference>
<evidence type="ECO:0000256" key="2">
    <source>
        <dbReference type="ARBA" id="ARBA00022448"/>
    </source>
</evidence>
<feature type="domain" description="TonB-dependent receptor-like beta-barrel" evidence="11">
    <location>
        <begin position="272"/>
        <end position="660"/>
    </location>
</feature>
<comment type="caution">
    <text evidence="13">The sequence shown here is derived from an EMBL/GenBank/DDBJ whole genome shotgun (WGS) entry which is preliminary data.</text>
</comment>
<feature type="chain" id="PRO_5047494342" evidence="10">
    <location>
        <begin position="29"/>
        <end position="692"/>
    </location>
</feature>
<keyword evidence="3 8" id="KW-1134">Transmembrane beta strand</keyword>
<dbReference type="PANTHER" id="PTHR30069:SF37">
    <property type="entry name" value="FERRIC VIBRIOBACTIN RECEPTOR VIUA"/>
    <property type="match status" value="1"/>
</dbReference>
<accession>A0ABU2ZE64</accession>
<organism evidence="13 14">
    <name type="scientific">Croceicoccus esteveae</name>
    <dbReference type="NCBI Taxonomy" id="3075597"/>
    <lineage>
        <taxon>Bacteria</taxon>
        <taxon>Pseudomonadati</taxon>
        <taxon>Pseudomonadota</taxon>
        <taxon>Alphaproteobacteria</taxon>
        <taxon>Sphingomonadales</taxon>
        <taxon>Erythrobacteraceae</taxon>
        <taxon>Croceicoccus</taxon>
    </lineage>
</organism>
<dbReference type="InterPro" id="IPR039426">
    <property type="entry name" value="TonB-dep_rcpt-like"/>
</dbReference>
<evidence type="ECO:0000256" key="10">
    <source>
        <dbReference type="SAM" id="SignalP"/>
    </source>
</evidence>
<keyword evidence="4 8" id="KW-0812">Transmembrane</keyword>
<proteinExistence type="inferred from homology"/>
<comment type="subcellular location">
    <subcellularLocation>
        <location evidence="1 8">Cell outer membrane</location>
        <topology evidence="1 8">Multi-pass membrane protein</topology>
    </subcellularLocation>
</comment>
<evidence type="ECO:0000256" key="1">
    <source>
        <dbReference type="ARBA" id="ARBA00004571"/>
    </source>
</evidence>
<evidence type="ECO:0000256" key="5">
    <source>
        <dbReference type="ARBA" id="ARBA00023077"/>
    </source>
</evidence>
<evidence type="ECO:0000259" key="11">
    <source>
        <dbReference type="Pfam" id="PF00593"/>
    </source>
</evidence>
<evidence type="ECO:0000259" key="12">
    <source>
        <dbReference type="Pfam" id="PF07715"/>
    </source>
</evidence>
<evidence type="ECO:0000256" key="6">
    <source>
        <dbReference type="ARBA" id="ARBA00023136"/>
    </source>
</evidence>
<dbReference type="InterPro" id="IPR037066">
    <property type="entry name" value="Plug_dom_sf"/>
</dbReference>
<evidence type="ECO:0000256" key="9">
    <source>
        <dbReference type="RuleBase" id="RU003357"/>
    </source>
</evidence>
<dbReference type="Gene3D" id="2.170.130.10">
    <property type="entry name" value="TonB-dependent receptor, plug domain"/>
    <property type="match status" value="1"/>
</dbReference>
<dbReference type="InterPro" id="IPR036942">
    <property type="entry name" value="Beta-barrel_TonB_sf"/>
</dbReference>
<evidence type="ECO:0000256" key="7">
    <source>
        <dbReference type="ARBA" id="ARBA00023237"/>
    </source>
</evidence>
<keyword evidence="6 8" id="KW-0472">Membrane</keyword>
<sequence length="692" mass="73875">MTVISFSNRQRRALFGAAGVVLSGAALPACSQTAEPLRTDVVREEPTQNRPIVVTGEGLEPTPGEPAYGAVEIDRDALLRAASGRIEDVLQGVAGFQQFRRSDSRAANPSAQGAALRGLGGNASSRSLVLVDGIPQANPFFGYIPYAALPPERLARIVVTRGGGSGAFGAGAVAGTIAMESAGAAMLDLVNGSAFVNERGGTEASISMAPELGSGFAVVSGRWDRGPGFFTTPVAQRVPASAKAAYGSWSLAVRGVAPVNEAAELQVRAAAFDDRRTLRFDGADSTSSGQDLSLRLTGGSNWQFDALGYVQLRDFSNVVISSTRFVKVLDQRATPALGLGGKLELRPPTGTAHTLRFGADLRIADGELREEAYSAFTQQLTAMRRAGGRNTDAGFYVQDDWRIGDVVLTGSARLDHFVIADGFFREQDGSGMTTIADRFASRSGWEESLRGGVLYNVSSRISLRGAVYSGLRLPTLNELYRPYVVFPVVTQANAALENERLFGYETGLDYRTGRAAISLTAFDNRLKNAISNVTIGDNLRRRRNIEAISSRGVELDGNVRWTHGFASLSAAYLDAQNEASGDAADLNGLRPAQVPKFAVSATAGITPHAGVDLSVTVRHEGRRYEDDINSNELAAATTLDAFASFAVTDQTRLLIRGENLLDEEIITRNQQGSIDLGTPRTLWIGVRTTFDR</sequence>
<keyword evidence="14" id="KW-1185">Reference proteome</keyword>
<dbReference type="PANTHER" id="PTHR30069">
    <property type="entry name" value="TONB-DEPENDENT OUTER MEMBRANE RECEPTOR"/>
    <property type="match status" value="1"/>
</dbReference>
<name>A0ABU2ZE64_9SPHN</name>
<dbReference type="RefSeq" id="WP_311339236.1">
    <property type="nucleotide sequence ID" value="NZ_JAVRHS010000001.1"/>
</dbReference>
<feature type="signal peptide" evidence="10">
    <location>
        <begin position="1"/>
        <end position="28"/>
    </location>
</feature>
<evidence type="ECO:0000256" key="3">
    <source>
        <dbReference type="ARBA" id="ARBA00022452"/>
    </source>
</evidence>
<reference evidence="13 14" key="1">
    <citation type="submission" date="2023-09" db="EMBL/GenBank/DDBJ databases">
        <authorList>
            <person name="Rey-Velasco X."/>
        </authorList>
    </citation>
    <scope>NUCLEOTIDE SEQUENCE [LARGE SCALE GENOMIC DNA]</scope>
    <source>
        <strain evidence="13 14">F390</strain>
    </source>
</reference>
<keyword evidence="5 9" id="KW-0798">TonB box</keyword>
<dbReference type="PROSITE" id="PS52016">
    <property type="entry name" value="TONB_DEPENDENT_REC_3"/>
    <property type="match status" value="1"/>
</dbReference>
<dbReference type="Gene3D" id="2.40.170.20">
    <property type="entry name" value="TonB-dependent receptor, beta-barrel domain"/>
    <property type="match status" value="1"/>
</dbReference>
<gene>
    <name evidence="13" type="ORF">RM533_00540</name>
</gene>
<keyword evidence="7 8" id="KW-0998">Cell outer membrane</keyword>